<organism evidence="2 3">
    <name type="scientific">Thalictrum thalictroides</name>
    <name type="common">Rue-anemone</name>
    <name type="synonym">Anemone thalictroides</name>
    <dbReference type="NCBI Taxonomy" id="46969"/>
    <lineage>
        <taxon>Eukaryota</taxon>
        <taxon>Viridiplantae</taxon>
        <taxon>Streptophyta</taxon>
        <taxon>Embryophyta</taxon>
        <taxon>Tracheophyta</taxon>
        <taxon>Spermatophyta</taxon>
        <taxon>Magnoliopsida</taxon>
        <taxon>Ranunculales</taxon>
        <taxon>Ranunculaceae</taxon>
        <taxon>Thalictroideae</taxon>
        <taxon>Thalictrum</taxon>
    </lineage>
</organism>
<gene>
    <name evidence="2" type="ORF">FRX31_009036</name>
</gene>
<evidence type="ECO:0000313" key="2">
    <source>
        <dbReference type="EMBL" id="KAF5201377.1"/>
    </source>
</evidence>
<evidence type="ECO:0000313" key="3">
    <source>
        <dbReference type="Proteomes" id="UP000554482"/>
    </source>
</evidence>
<sequence>MVETRAAELQSVIEERNNLREELRALRFQQGLREADNQLEEVAEESGNRRSRGDTITPLPPPRPYGSPRRLPTVSSMGTREREEQENPADDPDMGVD</sequence>
<feature type="compositionally biased region" description="Acidic residues" evidence="1">
    <location>
        <begin position="86"/>
        <end position="97"/>
    </location>
</feature>
<dbReference type="Proteomes" id="UP000554482">
    <property type="component" value="Unassembled WGS sequence"/>
</dbReference>
<name>A0A7J6WWV3_THATH</name>
<comment type="caution">
    <text evidence="2">The sequence shown here is derived from an EMBL/GenBank/DDBJ whole genome shotgun (WGS) entry which is preliminary data.</text>
</comment>
<protein>
    <submittedName>
        <fullName evidence="2">Uncharacterized protein</fullName>
    </submittedName>
</protein>
<evidence type="ECO:0000256" key="1">
    <source>
        <dbReference type="SAM" id="MobiDB-lite"/>
    </source>
</evidence>
<keyword evidence="3" id="KW-1185">Reference proteome</keyword>
<dbReference type="AlphaFoldDB" id="A0A7J6WWV3"/>
<feature type="region of interest" description="Disordered" evidence="1">
    <location>
        <begin position="31"/>
        <end position="97"/>
    </location>
</feature>
<accession>A0A7J6WWV3</accession>
<proteinExistence type="predicted"/>
<dbReference type="EMBL" id="JABWDY010009510">
    <property type="protein sequence ID" value="KAF5201377.1"/>
    <property type="molecule type" value="Genomic_DNA"/>
</dbReference>
<reference evidence="2 3" key="1">
    <citation type="submission" date="2020-06" db="EMBL/GenBank/DDBJ databases">
        <title>Transcriptomic and genomic resources for Thalictrum thalictroides and T. hernandezii: Facilitating candidate gene discovery in an emerging model plant lineage.</title>
        <authorList>
            <person name="Arias T."/>
            <person name="Riano-Pachon D.M."/>
            <person name="Di Stilio V.S."/>
        </authorList>
    </citation>
    <scope>NUCLEOTIDE SEQUENCE [LARGE SCALE GENOMIC DNA]</scope>
    <source>
        <strain evidence="3">cv. WT478/WT964</strain>
        <tissue evidence="2">Leaves</tissue>
    </source>
</reference>